<dbReference type="PROSITE" id="PS51767">
    <property type="entry name" value="PEPTIDASE_A1"/>
    <property type="match status" value="1"/>
</dbReference>
<organism evidence="4 5">
    <name type="scientific">Apiospora arundinis</name>
    <dbReference type="NCBI Taxonomy" id="335852"/>
    <lineage>
        <taxon>Eukaryota</taxon>
        <taxon>Fungi</taxon>
        <taxon>Dikarya</taxon>
        <taxon>Ascomycota</taxon>
        <taxon>Pezizomycotina</taxon>
        <taxon>Sordariomycetes</taxon>
        <taxon>Xylariomycetidae</taxon>
        <taxon>Amphisphaeriales</taxon>
        <taxon>Apiosporaceae</taxon>
        <taxon>Apiospora</taxon>
    </lineage>
</organism>
<dbReference type="EMBL" id="JAPCWZ010000006">
    <property type="protein sequence ID" value="KAK8859752.1"/>
    <property type="molecule type" value="Genomic_DNA"/>
</dbReference>
<protein>
    <submittedName>
        <fullName evidence="4">Eukaryotic aspartyl protease</fullName>
    </submittedName>
</protein>
<dbReference type="PRINTS" id="PR00792">
    <property type="entry name" value="PEPSIN"/>
</dbReference>
<dbReference type="GO" id="GO:0006508">
    <property type="term" value="P:proteolysis"/>
    <property type="evidence" value="ECO:0007669"/>
    <property type="project" value="UniProtKB-KW"/>
</dbReference>
<gene>
    <name evidence="4" type="ORF">PGQ11_010486</name>
</gene>
<dbReference type="InterPro" id="IPR021109">
    <property type="entry name" value="Peptidase_aspartic_dom_sf"/>
</dbReference>
<dbReference type="Proteomes" id="UP001390339">
    <property type="component" value="Unassembled WGS sequence"/>
</dbReference>
<keyword evidence="2" id="KW-0732">Signal</keyword>
<proteinExistence type="inferred from homology"/>
<dbReference type="CDD" id="cd05471">
    <property type="entry name" value="pepsin_like"/>
    <property type="match status" value="1"/>
</dbReference>
<dbReference type="PANTHER" id="PTHR47966">
    <property type="entry name" value="BETA-SITE APP-CLEAVING ENZYME, ISOFORM A-RELATED"/>
    <property type="match status" value="1"/>
</dbReference>
<dbReference type="InterPro" id="IPR001461">
    <property type="entry name" value="Aspartic_peptidase_A1"/>
</dbReference>
<keyword evidence="5" id="KW-1185">Reference proteome</keyword>
<dbReference type="SUPFAM" id="SSF50630">
    <property type="entry name" value="Acid proteases"/>
    <property type="match status" value="1"/>
</dbReference>
<dbReference type="InterPro" id="IPR033121">
    <property type="entry name" value="PEPTIDASE_A1"/>
</dbReference>
<feature type="chain" id="PRO_5046773386" evidence="2">
    <location>
        <begin position="32"/>
        <end position="436"/>
    </location>
</feature>
<reference evidence="4 5" key="1">
    <citation type="journal article" date="2024" name="IMA Fungus">
        <title>Apiospora arundinis, a panoply of carbohydrate-active enzymes and secondary metabolites.</title>
        <authorList>
            <person name="Sorensen T."/>
            <person name="Petersen C."/>
            <person name="Muurmann A.T."/>
            <person name="Christiansen J.V."/>
            <person name="Brundto M.L."/>
            <person name="Overgaard C.K."/>
            <person name="Boysen A.T."/>
            <person name="Wollenberg R.D."/>
            <person name="Larsen T.O."/>
            <person name="Sorensen J.L."/>
            <person name="Nielsen K.L."/>
            <person name="Sondergaard T.E."/>
        </authorList>
    </citation>
    <scope>NUCLEOTIDE SEQUENCE [LARGE SCALE GENOMIC DNA]</scope>
    <source>
        <strain evidence="4 5">AAU 773</strain>
    </source>
</reference>
<dbReference type="PANTHER" id="PTHR47966:SF51">
    <property type="entry name" value="BETA-SITE APP-CLEAVING ENZYME, ISOFORM A-RELATED"/>
    <property type="match status" value="1"/>
</dbReference>
<comment type="similarity">
    <text evidence="1">Belongs to the peptidase A1 family.</text>
</comment>
<sequence>MQQAGNWIGTATLYIFFALALIWTLSTLSQAENLLPDHETIYATNLLVHIPPNSTDDAYHIVRVDLGGQSIPLNIDTSRGDLLVASRQCDKVDPKSGCYALDAAFNEGNAMIHGDQKFEADVGRGRMTGELATIRANISGVETSNVSAALINSAMSGQFQNGSFAGILGLGMRKVSSQWSQFQKLPLIDTLIAGGKLEKPLFSLRFPRLGDPNAIAGVLSLGEIEAEYAVKPIKYSDVVQFSSSPDKPDSLSTSTWSVGLEGFRMNDVELPVSPGRLRPDAGHVSVIDSGASQIYLPSADFKAIAEKFEGKKEIRQSTSQGFTSDEVYFECSVPQLLQLKINGNWYLVDPLDMIMSNSSYTAEDGTVMCRGGIASQENPKLGDSLLGMPFLRSVFTIYDYMSADMFSKTPRLGLLSLVDSGLAKSRYADLYTNRLR</sequence>
<keyword evidence="4" id="KW-0645">Protease</keyword>
<accession>A0ABR2IAX0</accession>
<comment type="caution">
    <text evidence="4">The sequence shown here is derived from an EMBL/GenBank/DDBJ whole genome shotgun (WGS) entry which is preliminary data.</text>
</comment>
<evidence type="ECO:0000259" key="3">
    <source>
        <dbReference type="PROSITE" id="PS51767"/>
    </source>
</evidence>
<dbReference type="Gene3D" id="2.40.70.10">
    <property type="entry name" value="Acid Proteases"/>
    <property type="match status" value="2"/>
</dbReference>
<evidence type="ECO:0000313" key="4">
    <source>
        <dbReference type="EMBL" id="KAK8859752.1"/>
    </source>
</evidence>
<feature type="domain" description="Peptidase A1" evidence="3">
    <location>
        <begin position="60"/>
        <end position="409"/>
    </location>
</feature>
<feature type="signal peptide" evidence="2">
    <location>
        <begin position="1"/>
        <end position="31"/>
    </location>
</feature>
<dbReference type="Pfam" id="PF00026">
    <property type="entry name" value="Asp"/>
    <property type="match status" value="1"/>
</dbReference>
<keyword evidence="4" id="KW-0378">Hydrolase</keyword>
<dbReference type="GO" id="GO:0008233">
    <property type="term" value="F:peptidase activity"/>
    <property type="evidence" value="ECO:0007669"/>
    <property type="project" value="UniProtKB-KW"/>
</dbReference>
<dbReference type="InterPro" id="IPR034164">
    <property type="entry name" value="Pepsin-like_dom"/>
</dbReference>
<evidence type="ECO:0000256" key="2">
    <source>
        <dbReference type="SAM" id="SignalP"/>
    </source>
</evidence>
<name>A0ABR2IAX0_9PEZI</name>
<evidence type="ECO:0000313" key="5">
    <source>
        <dbReference type="Proteomes" id="UP001390339"/>
    </source>
</evidence>
<evidence type="ECO:0000256" key="1">
    <source>
        <dbReference type="ARBA" id="ARBA00007447"/>
    </source>
</evidence>